<keyword evidence="1" id="KW-0812">Transmembrane</keyword>
<feature type="transmembrane region" description="Helical" evidence="1">
    <location>
        <begin position="129"/>
        <end position="152"/>
    </location>
</feature>
<dbReference type="AlphaFoldDB" id="A0A7G3B630"/>
<evidence type="ECO:0000313" key="2">
    <source>
        <dbReference type="EMBL" id="MBC1179967.1"/>
    </source>
</evidence>
<protein>
    <submittedName>
        <fullName evidence="2">Uncharacterized protein</fullName>
    </submittedName>
</protein>
<proteinExistence type="predicted"/>
<keyword evidence="1" id="KW-1133">Transmembrane helix</keyword>
<dbReference type="EMBL" id="GITU01011264">
    <property type="protein sequence ID" value="MBC1179967.1"/>
    <property type="molecule type" value="Transcribed_RNA"/>
</dbReference>
<organism evidence="2">
    <name type="scientific">Lutzomyia longipalpis</name>
    <name type="common">Sand fly</name>
    <dbReference type="NCBI Taxonomy" id="7200"/>
    <lineage>
        <taxon>Eukaryota</taxon>
        <taxon>Metazoa</taxon>
        <taxon>Ecdysozoa</taxon>
        <taxon>Arthropoda</taxon>
        <taxon>Hexapoda</taxon>
        <taxon>Insecta</taxon>
        <taxon>Pterygota</taxon>
        <taxon>Neoptera</taxon>
        <taxon>Endopterygota</taxon>
        <taxon>Diptera</taxon>
        <taxon>Nematocera</taxon>
        <taxon>Psychodoidea</taxon>
        <taxon>Psychodidae</taxon>
        <taxon>Lutzomyia</taxon>
        <taxon>Lutzomyia</taxon>
    </lineage>
</organism>
<evidence type="ECO:0000256" key="1">
    <source>
        <dbReference type="SAM" id="Phobius"/>
    </source>
</evidence>
<keyword evidence="1" id="KW-0472">Membrane</keyword>
<name>A0A7G3B630_LUTLO</name>
<accession>A0A7G3B630</accession>
<sequence length="171" mass="19232">MVMIPETSVASMGESITKEHIEQFLSRGIRFKLAIVVVGVMPMTCLTIPRRNFTTIQVVGFPLLRICEHGHCIPNSLESFSCPWSLILIRMQVQCELLVGFSYLTICGIFGNSQHLVETFALFHFPHKIHLFLCVLCLILTRGIFLGCCLIIHTSLLGQGINFIQQLLTLN</sequence>
<feature type="transmembrane region" description="Helical" evidence="1">
    <location>
        <begin position="97"/>
        <end position="117"/>
    </location>
</feature>
<reference evidence="2" key="1">
    <citation type="journal article" date="2020" name="BMC">
        <title>Leishmania infection induces a limited differential gene expression in the sand fly midgut.</title>
        <authorList>
            <person name="Coutinho-Abreu I.V."/>
            <person name="Serafim T.D."/>
            <person name="Meneses C."/>
            <person name="Kamhawi S."/>
            <person name="Oliveira F."/>
            <person name="Valenzuela J.G."/>
        </authorList>
    </citation>
    <scope>NUCLEOTIDE SEQUENCE</scope>
    <source>
        <strain evidence="2">Jacobina</strain>
        <tissue evidence="2">Midgut</tissue>
    </source>
</reference>